<dbReference type="EMBL" id="LR865387">
    <property type="protein sequence ID" value="CAD2092032.1"/>
    <property type="molecule type" value="Genomic_DNA"/>
</dbReference>
<feature type="compositionally biased region" description="Basic residues" evidence="1">
    <location>
        <begin position="20"/>
        <end position="34"/>
    </location>
</feature>
<feature type="compositionally biased region" description="Polar residues" evidence="1">
    <location>
        <begin position="36"/>
        <end position="57"/>
    </location>
</feature>
<accession>A0A6V7S6Q4</accession>
<proteinExistence type="predicted"/>
<dbReference type="Proteomes" id="UP000515550">
    <property type="component" value="Chromosome PVBDA_09"/>
</dbReference>
<reference evidence="3 4" key="1">
    <citation type="submission" date="2020-08" db="EMBL/GenBank/DDBJ databases">
        <authorList>
            <person name="Ramaprasad A."/>
        </authorList>
    </citation>
    <scope>NUCLEOTIDE SEQUENCE [LARGE SCALE GENOMIC DNA]</scope>
</reference>
<evidence type="ECO:0000256" key="2">
    <source>
        <dbReference type="SAM" id="Phobius"/>
    </source>
</evidence>
<evidence type="ECO:0000313" key="4">
    <source>
        <dbReference type="Proteomes" id="UP000515550"/>
    </source>
</evidence>
<feature type="compositionally biased region" description="Polar residues" evidence="1">
    <location>
        <begin position="66"/>
        <end position="118"/>
    </location>
</feature>
<dbReference type="VEuPathDB" id="PlasmoDB:PVBDA_0903510"/>
<keyword evidence="2" id="KW-1133">Transmembrane helix</keyword>
<keyword evidence="2" id="KW-0812">Transmembrane</keyword>
<evidence type="ECO:0000256" key="1">
    <source>
        <dbReference type="SAM" id="MobiDB-lite"/>
    </source>
</evidence>
<protein>
    <submittedName>
        <fullName evidence="3">Uncharacterized protein</fullName>
    </submittedName>
</protein>
<keyword evidence="2" id="KW-0472">Membrane</keyword>
<dbReference type="GO" id="GO:0005737">
    <property type="term" value="C:cytoplasm"/>
    <property type="evidence" value="ECO:0007669"/>
    <property type="project" value="UniProtKB-ARBA"/>
</dbReference>
<gene>
    <name evidence="3" type="ORF">PVBDA_0903510</name>
</gene>
<dbReference type="Pfam" id="PF05287">
    <property type="entry name" value="PMG"/>
    <property type="match status" value="1"/>
</dbReference>
<sequence length="550" mass="60120">MKTYEKTIHTNAKKLANNGHNKRKKKHHHKKKNHQGVISNDGVQPNGVVSPSVQPNGVVSPAVQPNGVTSNIVPPTGVASNTIQPTGVASNTVQPTGVASNTVQPTGVASNTVQPNGVTSNIVPPAGAPDTGNLINQNVVNPNSLNLNNNINNNNVGANVNNTIAAVLSTAVAPNNNNNVNSSNQGISNQSINNSNAAIPVSGEQNKNDIFLKIMNNNNNFNTTEMICNSINCTPLTNDNKEKVPLNECTNVTYCGNCPISNSPKDQWGSMKNLQEDNIIISSGFVDMADLVGKNNLINIPFRWDKASFDFSKCVPDLYKLRQASTELQNKDVAGLYKQLYRFANLYLYATKTVQDNNMGALNISININDRNINALKTNGQLQQEKNSTSTCPLDVNKMAVSNISPTQTLVFYQRLFVPSDSQIIDSNAFNIEITNDQGYIVQNYYFYAKITCPKTDMSIENEISSMIPNKTGELQGNTISQTNIQQNPNLKNSALAGTQLLSINDKNNINNNNNNINFMKYRNSDSNNKLSYIIFFLSIVTYFVFTTSF</sequence>
<feature type="region of interest" description="Disordered" evidence="1">
    <location>
        <begin position="1"/>
        <end position="118"/>
    </location>
</feature>
<name>A0A6V7S6Q4_PLAVN</name>
<feature type="transmembrane region" description="Helical" evidence="2">
    <location>
        <begin position="531"/>
        <end position="549"/>
    </location>
</feature>
<organism evidence="3 4">
    <name type="scientific">Plasmodium vinckei brucechwatti</name>
    <dbReference type="NCBI Taxonomy" id="119398"/>
    <lineage>
        <taxon>Eukaryota</taxon>
        <taxon>Sar</taxon>
        <taxon>Alveolata</taxon>
        <taxon>Apicomplexa</taxon>
        <taxon>Aconoidasida</taxon>
        <taxon>Haemosporida</taxon>
        <taxon>Plasmodiidae</taxon>
        <taxon>Plasmodium</taxon>
        <taxon>Plasmodium (Vinckeia)</taxon>
    </lineage>
</organism>
<dbReference type="InterPro" id="IPR007951">
    <property type="entry name" value="KRTAP_PMG"/>
</dbReference>
<dbReference type="AlphaFoldDB" id="A0A6V7S6Q4"/>
<evidence type="ECO:0000313" key="3">
    <source>
        <dbReference type="EMBL" id="CAD2092032.1"/>
    </source>
</evidence>